<reference evidence="2" key="1">
    <citation type="submission" date="2023-10" db="EMBL/GenBank/DDBJ databases">
        <title>Genome assembly of Pristionchus species.</title>
        <authorList>
            <person name="Yoshida K."/>
            <person name="Sommer R.J."/>
        </authorList>
    </citation>
    <scope>NUCLEOTIDE SEQUENCE</scope>
    <source>
        <strain evidence="2">RS5133</strain>
    </source>
</reference>
<sequence>TTLGTSALLVISRILFHFVQDALIFFALMSEDNVEDLLQDILKRKSIHDYMRKEIPKHNLLPLTSLEFFFRLFPAHLTSAPFSNLVGAGWFNKYYDGIDVGQLQNANSSIINHIENAVLTLNHDLLYSTDCQSIKVIVQIQELNQFTVSFIFSHAIFGNEVEISSIDLSA</sequence>
<feature type="signal peptide" evidence="1">
    <location>
        <begin position="1"/>
        <end position="21"/>
    </location>
</feature>
<keyword evidence="1" id="KW-0732">Signal</keyword>
<protein>
    <submittedName>
        <fullName evidence="2">Uncharacterized protein</fullName>
    </submittedName>
</protein>
<dbReference type="EMBL" id="BTSY01000006">
    <property type="protein sequence ID" value="GMT34795.1"/>
    <property type="molecule type" value="Genomic_DNA"/>
</dbReference>
<name>A0AAV5WW04_9BILA</name>
<feature type="chain" id="PRO_5043338554" evidence="1">
    <location>
        <begin position="22"/>
        <end position="170"/>
    </location>
</feature>
<feature type="non-terminal residue" evidence="2">
    <location>
        <position position="1"/>
    </location>
</feature>
<organism evidence="2 3">
    <name type="scientific">Pristionchus fissidentatus</name>
    <dbReference type="NCBI Taxonomy" id="1538716"/>
    <lineage>
        <taxon>Eukaryota</taxon>
        <taxon>Metazoa</taxon>
        <taxon>Ecdysozoa</taxon>
        <taxon>Nematoda</taxon>
        <taxon>Chromadorea</taxon>
        <taxon>Rhabditida</taxon>
        <taxon>Rhabditina</taxon>
        <taxon>Diplogasteromorpha</taxon>
        <taxon>Diplogasteroidea</taxon>
        <taxon>Neodiplogasteridae</taxon>
        <taxon>Pristionchus</taxon>
    </lineage>
</organism>
<gene>
    <name evidence="2" type="ORF">PFISCL1PPCAC_26092</name>
</gene>
<keyword evidence="3" id="KW-1185">Reference proteome</keyword>
<comment type="caution">
    <text evidence="2">The sequence shown here is derived from an EMBL/GenBank/DDBJ whole genome shotgun (WGS) entry which is preliminary data.</text>
</comment>
<dbReference type="AlphaFoldDB" id="A0AAV5WW04"/>
<dbReference type="Proteomes" id="UP001432322">
    <property type="component" value="Unassembled WGS sequence"/>
</dbReference>
<evidence type="ECO:0000313" key="2">
    <source>
        <dbReference type="EMBL" id="GMT34795.1"/>
    </source>
</evidence>
<proteinExistence type="predicted"/>
<evidence type="ECO:0000313" key="3">
    <source>
        <dbReference type="Proteomes" id="UP001432322"/>
    </source>
</evidence>
<accession>A0AAV5WW04</accession>
<evidence type="ECO:0000256" key="1">
    <source>
        <dbReference type="SAM" id="SignalP"/>
    </source>
</evidence>